<dbReference type="PANTHER" id="PTHR10500">
    <property type="entry name" value="BETA-MICROSEMINOPROTEIN"/>
    <property type="match status" value="1"/>
</dbReference>
<comment type="similarity">
    <text evidence="2">Belongs to the beta-microseminoprotein family.</text>
</comment>
<evidence type="ECO:0000256" key="2">
    <source>
        <dbReference type="ARBA" id="ARBA00010352"/>
    </source>
</evidence>
<organism evidence="6 7">
    <name type="scientific">Pleurodeles waltl</name>
    <name type="common">Iberian ribbed newt</name>
    <dbReference type="NCBI Taxonomy" id="8319"/>
    <lineage>
        <taxon>Eukaryota</taxon>
        <taxon>Metazoa</taxon>
        <taxon>Chordata</taxon>
        <taxon>Craniata</taxon>
        <taxon>Vertebrata</taxon>
        <taxon>Euteleostomi</taxon>
        <taxon>Amphibia</taxon>
        <taxon>Batrachia</taxon>
        <taxon>Caudata</taxon>
        <taxon>Salamandroidea</taxon>
        <taxon>Salamandridae</taxon>
        <taxon>Pleurodelinae</taxon>
        <taxon>Pleurodeles</taxon>
    </lineage>
</organism>
<evidence type="ECO:0000256" key="1">
    <source>
        <dbReference type="ARBA" id="ARBA00004613"/>
    </source>
</evidence>
<evidence type="ECO:0000256" key="3">
    <source>
        <dbReference type="ARBA" id="ARBA00022525"/>
    </source>
</evidence>
<dbReference type="PANTHER" id="PTHR10500:SF7">
    <property type="entry name" value="BETA-MICROSEMINOPROTEIN"/>
    <property type="match status" value="1"/>
</dbReference>
<evidence type="ECO:0000256" key="4">
    <source>
        <dbReference type="ARBA" id="ARBA00023157"/>
    </source>
</evidence>
<protein>
    <submittedName>
        <fullName evidence="6">Uncharacterized protein</fullName>
    </submittedName>
</protein>
<keyword evidence="5" id="KW-0732">Signal</keyword>
<keyword evidence="7" id="KW-1185">Reference proteome</keyword>
<evidence type="ECO:0000256" key="5">
    <source>
        <dbReference type="SAM" id="SignalP"/>
    </source>
</evidence>
<keyword evidence="4" id="KW-1015">Disulfide bond</keyword>
<comment type="subcellular location">
    <subcellularLocation>
        <location evidence="1">Secreted</location>
    </subcellularLocation>
</comment>
<gene>
    <name evidence="6" type="ORF">NDU88_009289</name>
</gene>
<comment type="caution">
    <text evidence="6">The sequence shown here is derived from an EMBL/GenBank/DDBJ whole genome shotgun (WGS) entry which is preliminary data.</text>
</comment>
<evidence type="ECO:0000313" key="7">
    <source>
        <dbReference type="Proteomes" id="UP001066276"/>
    </source>
</evidence>
<proteinExistence type="inferred from homology"/>
<dbReference type="EMBL" id="JANPWB010000010">
    <property type="protein sequence ID" value="KAJ1142977.1"/>
    <property type="molecule type" value="Genomic_DNA"/>
</dbReference>
<name>A0AAV7QR47_PLEWA</name>
<evidence type="ECO:0000313" key="6">
    <source>
        <dbReference type="EMBL" id="KAJ1142977.1"/>
    </source>
</evidence>
<keyword evidence="3" id="KW-0964">Secreted</keyword>
<dbReference type="InterPro" id="IPR008735">
    <property type="entry name" value="PSP94"/>
</dbReference>
<sequence length="85" mass="9613">MKYFLVLVVSAIAVALCNAECYRGQAVLDPDTMTVKPCMHQGIEHPLGSEWISDCFKCRCSSQGDFECCRRYEDPDCDPYHDKTA</sequence>
<dbReference type="Gene3D" id="2.10.70.10">
    <property type="entry name" value="Complement Module, domain 1"/>
    <property type="match status" value="1"/>
</dbReference>
<reference evidence="6" key="1">
    <citation type="journal article" date="2022" name="bioRxiv">
        <title>Sequencing and chromosome-scale assembly of the giantPleurodeles waltlgenome.</title>
        <authorList>
            <person name="Brown T."/>
            <person name="Elewa A."/>
            <person name="Iarovenko S."/>
            <person name="Subramanian E."/>
            <person name="Araus A.J."/>
            <person name="Petzold A."/>
            <person name="Susuki M."/>
            <person name="Suzuki K.-i.T."/>
            <person name="Hayashi T."/>
            <person name="Toyoda A."/>
            <person name="Oliveira C."/>
            <person name="Osipova E."/>
            <person name="Leigh N.D."/>
            <person name="Simon A."/>
            <person name="Yun M.H."/>
        </authorList>
    </citation>
    <scope>NUCLEOTIDE SEQUENCE</scope>
    <source>
        <strain evidence="6">20211129_DDA</strain>
        <tissue evidence="6">Liver</tissue>
    </source>
</reference>
<dbReference type="Proteomes" id="UP001066276">
    <property type="component" value="Chromosome 6"/>
</dbReference>
<feature type="chain" id="PRO_5043686851" evidence="5">
    <location>
        <begin position="20"/>
        <end position="85"/>
    </location>
</feature>
<feature type="signal peptide" evidence="5">
    <location>
        <begin position="1"/>
        <end position="19"/>
    </location>
</feature>
<accession>A0AAV7QR47</accession>
<dbReference type="GO" id="GO:0005576">
    <property type="term" value="C:extracellular region"/>
    <property type="evidence" value="ECO:0007669"/>
    <property type="project" value="UniProtKB-SubCell"/>
</dbReference>
<dbReference type="AlphaFoldDB" id="A0AAV7QR47"/>